<name>A0ABQ4XPD2_9ASTR</name>
<reference evidence="2" key="1">
    <citation type="journal article" date="2022" name="Int. J. Mol. Sci.">
        <title>Draft Genome of Tanacetum Coccineum: Genomic Comparison of Closely Related Tanacetum-Family Plants.</title>
        <authorList>
            <person name="Yamashiro T."/>
            <person name="Shiraishi A."/>
            <person name="Nakayama K."/>
            <person name="Satake H."/>
        </authorList>
    </citation>
    <scope>NUCLEOTIDE SEQUENCE</scope>
</reference>
<sequence length="94" mass="10577">MKRVNIFVDMDAELVKGSKTQKSEVNRAVPDLAAGSSKRDAEEELDQESFNKREIRHTHVVEEGVSIVKLESLTFYAGSKVLVIKVNEMSKELL</sequence>
<evidence type="ECO:0000313" key="3">
    <source>
        <dbReference type="Proteomes" id="UP001151760"/>
    </source>
</evidence>
<proteinExistence type="predicted"/>
<reference evidence="2" key="2">
    <citation type="submission" date="2022-01" db="EMBL/GenBank/DDBJ databases">
        <authorList>
            <person name="Yamashiro T."/>
            <person name="Shiraishi A."/>
            <person name="Satake H."/>
            <person name="Nakayama K."/>
        </authorList>
    </citation>
    <scope>NUCLEOTIDE SEQUENCE</scope>
</reference>
<protein>
    <submittedName>
        <fullName evidence="2">Uncharacterized protein</fullName>
    </submittedName>
</protein>
<dbReference type="Proteomes" id="UP001151760">
    <property type="component" value="Unassembled WGS sequence"/>
</dbReference>
<accession>A0ABQ4XPD2</accession>
<organism evidence="2 3">
    <name type="scientific">Tanacetum coccineum</name>
    <dbReference type="NCBI Taxonomy" id="301880"/>
    <lineage>
        <taxon>Eukaryota</taxon>
        <taxon>Viridiplantae</taxon>
        <taxon>Streptophyta</taxon>
        <taxon>Embryophyta</taxon>
        <taxon>Tracheophyta</taxon>
        <taxon>Spermatophyta</taxon>
        <taxon>Magnoliopsida</taxon>
        <taxon>eudicotyledons</taxon>
        <taxon>Gunneridae</taxon>
        <taxon>Pentapetalae</taxon>
        <taxon>asterids</taxon>
        <taxon>campanulids</taxon>
        <taxon>Asterales</taxon>
        <taxon>Asteraceae</taxon>
        <taxon>Asteroideae</taxon>
        <taxon>Anthemideae</taxon>
        <taxon>Anthemidinae</taxon>
        <taxon>Tanacetum</taxon>
    </lineage>
</organism>
<gene>
    <name evidence="2" type="ORF">Tco_0681332</name>
</gene>
<dbReference type="EMBL" id="BQNB010009672">
    <property type="protein sequence ID" value="GJS66768.1"/>
    <property type="molecule type" value="Genomic_DNA"/>
</dbReference>
<evidence type="ECO:0000313" key="2">
    <source>
        <dbReference type="EMBL" id="GJS66768.1"/>
    </source>
</evidence>
<comment type="caution">
    <text evidence="2">The sequence shown here is derived from an EMBL/GenBank/DDBJ whole genome shotgun (WGS) entry which is preliminary data.</text>
</comment>
<evidence type="ECO:0000256" key="1">
    <source>
        <dbReference type="SAM" id="MobiDB-lite"/>
    </source>
</evidence>
<feature type="region of interest" description="Disordered" evidence="1">
    <location>
        <begin position="25"/>
        <end position="50"/>
    </location>
</feature>
<keyword evidence="3" id="KW-1185">Reference proteome</keyword>